<dbReference type="InterPro" id="IPR016181">
    <property type="entry name" value="Acyl_CoA_acyltransferase"/>
</dbReference>
<dbReference type="CDD" id="cd04301">
    <property type="entry name" value="NAT_SF"/>
    <property type="match status" value="1"/>
</dbReference>
<gene>
    <name evidence="4" type="ORF">GCM10007874_20460</name>
</gene>
<dbReference type="EMBL" id="BSPC01000017">
    <property type="protein sequence ID" value="GLS19029.1"/>
    <property type="molecule type" value="Genomic_DNA"/>
</dbReference>
<organism evidence="4 5">
    <name type="scientific">Labrys miyagiensis</name>
    <dbReference type="NCBI Taxonomy" id="346912"/>
    <lineage>
        <taxon>Bacteria</taxon>
        <taxon>Pseudomonadati</taxon>
        <taxon>Pseudomonadota</taxon>
        <taxon>Alphaproteobacteria</taxon>
        <taxon>Hyphomicrobiales</taxon>
        <taxon>Xanthobacteraceae</taxon>
        <taxon>Labrys</taxon>
    </lineage>
</organism>
<keyword evidence="5" id="KW-1185">Reference proteome</keyword>
<dbReference type="PANTHER" id="PTHR43877:SF2">
    <property type="entry name" value="AMINOALKYLPHOSPHONATE N-ACETYLTRANSFERASE-RELATED"/>
    <property type="match status" value="1"/>
</dbReference>
<dbReference type="Pfam" id="PF00583">
    <property type="entry name" value="Acetyltransf_1"/>
    <property type="match status" value="1"/>
</dbReference>
<dbReference type="InterPro" id="IPR000182">
    <property type="entry name" value="GNAT_dom"/>
</dbReference>
<evidence type="ECO:0000259" key="3">
    <source>
        <dbReference type="PROSITE" id="PS51186"/>
    </source>
</evidence>
<evidence type="ECO:0000256" key="1">
    <source>
        <dbReference type="ARBA" id="ARBA00022679"/>
    </source>
</evidence>
<evidence type="ECO:0000256" key="2">
    <source>
        <dbReference type="ARBA" id="ARBA00023315"/>
    </source>
</evidence>
<reference evidence="5" key="1">
    <citation type="journal article" date="2019" name="Int. J. Syst. Evol. Microbiol.">
        <title>The Global Catalogue of Microorganisms (GCM) 10K type strain sequencing project: providing services to taxonomists for standard genome sequencing and annotation.</title>
        <authorList>
            <consortium name="The Broad Institute Genomics Platform"/>
            <consortium name="The Broad Institute Genome Sequencing Center for Infectious Disease"/>
            <person name="Wu L."/>
            <person name="Ma J."/>
        </authorList>
    </citation>
    <scope>NUCLEOTIDE SEQUENCE [LARGE SCALE GENOMIC DNA]</scope>
    <source>
        <strain evidence="5">NBRC 101365</strain>
    </source>
</reference>
<sequence length="161" mass="17510">MIVRRLLPADWQDYRAIRLQALEGAPEAFGSVHAIEAARPAEAFSERLSSAVVMGAYADGRIAGMAGYKRCEGPRDTHKAFVWGVFVAPDFQGHGVGQALITALIVAARQEVEQLTLSVVTTNRSAITLYERNGFRTYGIEPRALKSAAGYADETLMVLLL</sequence>
<evidence type="ECO:0000313" key="5">
    <source>
        <dbReference type="Proteomes" id="UP001156882"/>
    </source>
</evidence>
<keyword evidence="2" id="KW-0012">Acyltransferase</keyword>
<dbReference type="InterPro" id="IPR050832">
    <property type="entry name" value="Bact_Acetyltransf"/>
</dbReference>
<dbReference type="PROSITE" id="PS51186">
    <property type="entry name" value="GNAT"/>
    <property type="match status" value="1"/>
</dbReference>
<name>A0ABQ6CFM8_9HYPH</name>
<feature type="domain" description="N-acetyltransferase" evidence="3">
    <location>
        <begin position="1"/>
        <end position="161"/>
    </location>
</feature>
<proteinExistence type="predicted"/>
<accession>A0ABQ6CFM8</accession>
<dbReference type="RefSeq" id="WP_284311908.1">
    <property type="nucleotide sequence ID" value="NZ_BSPC01000017.1"/>
</dbReference>
<dbReference type="Gene3D" id="3.40.630.30">
    <property type="match status" value="1"/>
</dbReference>
<evidence type="ECO:0000313" key="4">
    <source>
        <dbReference type="EMBL" id="GLS19029.1"/>
    </source>
</evidence>
<protein>
    <submittedName>
        <fullName evidence="4">Acetyltransferase</fullName>
    </submittedName>
</protein>
<dbReference type="Proteomes" id="UP001156882">
    <property type="component" value="Unassembled WGS sequence"/>
</dbReference>
<keyword evidence="1" id="KW-0808">Transferase</keyword>
<dbReference type="PANTHER" id="PTHR43877">
    <property type="entry name" value="AMINOALKYLPHOSPHONATE N-ACETYLTRANSFERASE-RELATED-RELATED"/>
    <property type="match status" value="1"/>
</dbReference>
<dbReference type="SUPFAM" id="SSF55729">
    <property type="entry name" value="Acyl-CoA N-acyltransferases (Nat)"/>
    <property type="match status" value="1"/>
</dbReference>
<comment type="caution">
    <text evidence="4">The sequence shown here is derived from an EMBL/GenBank/DDBJ whole genome shotgun (WGS) entry which is preliminary data.</text>
</comment>